<organism evidence="2 3">
    <name type="scientific">Pyrococcus kukulkanii</name>
    <dbReference type="NCBI Taxonomy" id="1609559"/>
    <lineage>
        <taxon>Archaea</taxon>
        <taxon>Methanobacteriati</taxon>
        <taxon>Methanobacteriota</taxon>
        <taxon>Thermococci</taxon>
        <taxon>Thermococcales</taxon>
        <taxon>Thermococcaceae</taxon>
        <taxon>Pyrococcus</taxon>
    </lineage>
</organism>
<dbReference type="Proteomes" id="UP000070587">
    <property type="component" value="Chromosome"/>
</dbReference>
<gene>
    <name evidence="2" type="ORF">TQ32_07760</name>
</gene>
<evidence type="ECO:0000313" key="3">
    <source>
        <dbReference type="Proteomes" id="UP000070587"/>
    </source>
</evidence>
<dbReference type="Pfam" id="PF05168">
    <property type="entry name" value="HEPN"/>
    <property type="match status" value="1"/>
</dbReference>
<dbReference type="SMART" id="SM00748">
    <property type="entry name" value="HEPN"/>
    <property type="match status" value="1"/>
</dbReference>
<dbReference type="InterPro" id="IPR007842">
    <property type="entry name" value="HEPN_dom"/>
</dbReference>
<dbReference type="EMBL" id="CP010835">
    <property type="protein sequence ID" value="AMM54384.1"/>
    <property type="molecule type" value="Genomic_DNA"/>
</dbReference>
<dbReference type="STRING" id="1609559.TQ32_07760"/>
<dbReference type="OrthoDB" id="359241at2157"/>
<proteinExistence type="predicted"/>
<dbReference type="GeneID" id="28491722"/>
<sequence length="136" mass="15431">MFDGEEFERWVRQAEYTLRSARADAESGFYSWTCFKAQQAAKFAVKGLLIGLGIPAYGHSTAKLLSILVSQGIEVPQEILRIARVVEGFYIPARYPDAHVEGAPYEFYDKRDAEEAINFAEAILKFVMEVAKWKTE</sequence>
<evidence type="ECO:0000313" key="2">
    <source>
        <dbReference type="EMBL" id="AMM54384.1"/>
    </source>
</evidence>
<evidence type="ECO:0000259" key="1">
    <source>
        <dbReference type="PROSITE" id="PS50910"/>
    </source>
</evidence>
<protein>
    <submittedName>
        <fullName evidence="2">DNA-binding protein</fullName>
    </submittedName>
</protein>
<feature type="domain" description="HEPN" evidence="1">
    <location>
        <begin position="11"/>
        <end position="123"/>
    </location>
</feature>
<accession>A0A127BAM9</accession>
<dbReference type="PATRIC" id="fig|1609559.3.peg.1623"/>
<dbReference type="Gene3D" id="1.20.120.330">
    <property type="entry name" value="Nucleotidyltransferases domain 2"/>
    <property type="match status" value="1"/>
</dbReference>
<keyword evidence="2" id="KW-0238">DNA-binding</keyword>
<reference evidence="2 3" key="2">
    <citation type="journal article" date="2016" name="Int. J. Syst. Evol. Microbiol.">
        <title>Pyrococcus kukulkanii sp. nov., a hyperthermophilic, piezophilic archaeon isolated from a deep-sea hydrothermal vent.</title>
        <authorList>
            <person name="Callac N."/>
            <person name="Oger P."/>
            <person name="Lesongeur F."/>
            <person name="Rattray J.E."/>
            <person name="Vannier P."/>
            <person name="Michoud G."/>
            <person name="Beauverger M."/>
            <person name="Gayet N."/>
            <person name="Rouxel O."/>
            <person name="Jebbar M."/>
            <person name="Godfroy A."/>
        </authorList>
    </citation>
    <scope>NUCLEOTIDE SEQUENCE [LARGE SCALE GENOMIC DNA]</scope>
    <source>
        <strain evidence="2 3">NCB100</strain>
    </source>
</reference>
<reference evidence="3" key="1">
    <citation type="submission" date="2015-02" db="EMBL/GenBank/DDBJ databases">
        <title>Pyrococcus kukulkanii sp. nov., a novel hyperthermophilic archaeon isolated from a deep-sea hydrothermal vent at the Guaymas Basin.</title>
        <authorList>
            <person name="Oger P.M."/>
            <person name="Callac N."/>
            <person name="Jebbar M."/>
            <person name="Godfroy A."/>
        </authorList>
    </citation>
    <scope>NUCLEOTIDE SEQUENCE [LARGE SCALE GENOMIC DNA]</scope>
    <source>
        <strain evidence="3">NCB100</strain>
    </source>
</reference>
<name>A0A127BAM9_9EURY</name>
<dbReference type="RefSeq" id="WP_068323181.1">
    <property type="nucleotide sequence ID" value="NZ_CP010835.1"/>
</dbReference>
<dbReference type="SUPFAM" id="SSF81593">
    <property type="entry name" value="Nucleotidyltransferase substrate binding subunit/domain"/>
    <property type="match status" value="1"/>
</dbReference>
<dbReference type="GO" id="GO:0003677">
    <property type="term" value="F:DNA binding"/>
    <property type="evidence" value="ECO:0007669"/>
    <property type="project" value="UniProtKB-KW"/>
</dbReference>
<dbReference type="PROSITE" id="PS50910">
    <property type="entry name" value="HEPN"/>
    <property type="match status" value="1"/>
</dbReference>
<dbReference type="KEGG" id="pyc:TQ32_07760"/>
<dbReference type="AlphaFoldDB" id="A0A127BAM9"/>